<dbReference type="GO" id="GO:0016787">
    <property type="term" value="F:hydrolase activity"/>
    <property type="evidence" value="ECO:0007669"/>
    <property type="project" value="UniProtKB-KW"/>
</dbReference>
<dbReference type="STRING" id="648996.Theam_0934"/>
<keyword evidence="1" id="KW-0472">Membrane</keyword>
<dbReference type="KEGG" id="tam:Theam_0934"/>
<keyword evidence="4" id="KW-1185">Reference proteome</keyword>
<feature type="transmembrane region" description="Helical" evidence="1">
    <location>
        <begin position="83"/>
        <end position="101"/>
    </location>
</feature>
<dbReference type="EMBL" id="CP002444">
    <property type="protein sequence ID" value="ADU96901.1"/>
    <property type="molecule type" value="Genomic_DNA"/>
</dbReference>
<dbReference type="AlphaFoldDB" id="E8T206"/>
<dbReference type="HOGENOM" id="CLU_089995_0_0_0"/>
<dbReference type="InterPro" id="IPR025517">
    <property type="entry name" value="DUF4405"/>
</dbReference>
<accession>E8T206</accession>
<feature type="transmembrane region" description="Helical" evidence="1">
    <location>
        <begin position="9"/>
        <end position="30"/>
    </location>
</feature>
<dbReference type="OrthoDB" id="9793491at2"/>
<evidence type="ECO:0000256" key="1">
    <source>
        <dbReference type="SAM" id="Phobius"/>
    </source>
</evidence>
<dbReference type="Proteomes" id="UP000006362">
    <property type="component" value="Chromosome"/>
</dbReference>
<evidence type="ECO:0000259" key="2">
    <source>
        <dbReference type="Pfam" id="PF14358"/>
    </source>
</evidence>
<keyword evidence="1" id="KW-1133">Transmembrane helix</keyword>
<gene>
    <name evidence="3" type="ordered locus">Theam_0934</name>
</gene>
<keyword evidence="3" id="KW-0378">Hydrolase</keyword>
<evidence type="ECO:0000313" key="4">
    <source>
        <dbReference type="Proteomes" id="UP000006362"/>
    </source>
</evidence>
<dbReference type="eggNOG" id="ENOG502Z9T8">
    <property type="taxonomic scope" value="Bacteria"/>
</dbReference>
<reference evidence="3" key="1">
    <citation type="submission" date="2011-01" db="EMBL/GenBank/DDBJ databases">
        <title>Complete sequence of chromosome of Thermovibrio ammonificans HB-1.</title>
        <authorList>
            <consortium name="US DOE Joint Genome Institute"/>
            <person name="Lucas S."/>
            <person name="Copeland A."/>
            <person name="Lapidus A."/>
            <person name="Cheng J.-F."/>
            <person name="Goodwin L."/>
            <person name="Pitluck S."/>
            <person name="Davenport K."/>
            <person name="Detter J.C."/>
            <person name="Han C."/>
            <person name="Tapia R."/>
            <person name="Land M."/>
            <person name="Hauser L."/>
            <person name="Kyrpides N."/>
            <person name="Ivanova N."/>
            <person name="Ovchinnikova G."/>
            <person name="Vetriani C."/>
            <person name="Woyke T."/>
        </authorList>
    </citation>
    <scope>NUCLEOTIDE SEQUENCE [LARGE SCALE GENOMIC DNA]</scope>
    <source>
        <strain evidence="3">HB-1</strain>
    </source>
</reference>
<feature type="domain" description="Flavinylation-associated cytochrome" evidence="2">
    <location>
        <begin position="5"/>
        <end position="71"/>
    </location>
</feature>
<feature type="transmembrane region" description="Helical" evidence="1">
    <location>
        <begin position="50"/>
        <end position="71"/>
    </location>
</feature>
<organism evidence="3 4">
    <name type="scientific">Thermovibrio ammonificans (strain DSM 15698 / JCM 12110 / HB-1)</name>
    <dbReference type="NCBI Taxonomy" id="648996"/>
    <lineage>
        <taxon>Bacteria</taxon>
        <taxon>Pseudomonadati</taxon>
        <taxon>Aquificota</taxon>
        <taxon>Aquificia</taxon>
        <taxon>Desulfurobacteriales</taxon>
        <taxon>Desulfurobacteriaceae</taxon>
        <taxon>Thermovibrio</taxon>
    </lineage>
</organism>
<keyword evidence="1" id="KW-0812">Transmembrane</keyword>
<dbReference type="Pfam" id="PF14358">
    <property type="entry name" value="DUF4405"/>
    <property type="match status" value="1"/>
</dbReference>
<name>E8T206_THEA1</name>
<sequence length="270" mass="30129">MLRKFVSSVLFFSLIAMLITGTVLFIMPHGRVAYWTGWHFLGLDKDQWDNLHIIFGFIMVFFGIWHAALNWRSLVNYFKEKDFLFAGFFSLVVAVGAVLNVPPFKNFIEFGESIKQSWPKPKTMPPAPHAELFPLTKIAKMVGLTPQEALSILKQSGLKVSSPNLTLKEIARLNNTTPAHVYELLLKHGKKTPSPAAAGGFGMGRMTLKKVCSELGIPVSSCIERLKKAGIEASPEQRLRDIAFKHGYYPYQILQILKGGSNGQVKQAGH</sequence>
<protein>
    <submittedName>
        <fullName evidence="3">Glycoside hydrolase family 18</fullName>
    </submittedName>
</protein>
<dbReference type="RefSeq" id="WP_013537687.1">
    <property type="nucleotide sequence ID" value="NC_014926.1"/>
</dbReference>
<evidence type="ECO:0000313" key="3">
    <source>
        <dbReference type="EMBL" id="ADU96901.1"/>
    </source>
</evidence>
<proteinExistence type="predicted"/>